<dbReference type="InterPro" id="IPR003339">
    <property type="entry name" value="ABC/ECF_trnsptr_transmembrane"/>
</dbReference>
<dbReference type="CDD" id="cd16914">
    <property type="entry name" value="EcfT"/>
    <property type="match status" value="1"/>
</dbReference>
<dbReference type="Proteomes" id="UP001207337">
    <property type="component" value="Unassembled WGS sequence"/>
</dbReference>
<dbReference type="Pfam" id="PF02361">
    <property type="entry name" value="CbiQ"/>
    <property type="match status" value="1"/>
</dbReference>
<organism evidence="7 8">
    <name type="scientific">Fodinibius salicampi</name>
    <dbReference type="NCBI Taxonomy" id="1920655"/>
    <lineage>
        <taxon>Bacteria</taxon>
        <taxon>Pseudomonadati</taxon>
        <taxon>Balneolota</taxon>
        <taxon>Balneolia</taxon>
        <taxon>Balneolales</taxon>
        <taxon>Balneolaceae</taxon>
        <taxon>Fodinibius</taxon>
    </lineage>
</organism>
<dbReference type="InterPro" id="IPR051611">
    <property type="entry name" value="ECF_transporter_component"/>
</dbReference>
<feature type="transmembrane region" description="Helical" evidence="6">
    <location>
        <begin position="229"/>
        <end position="254"/>
    </location>
</feature>
<reference evidence="7 8" key="1">
    <citation type="submission" date="2021-11" db="EMBL/GenBank/DDBJ databases">
        <title>Aliifidinibius sp. nov., a new bacterium isolated from saline soil.</title>
        <authorList>
            <person name="Galisteo C."/>
            <person name="De La Haba R."/>
            <person name="Sanchez-Porro C."/>
            <person name="Ventosa A."/>
        </authorList>
    </citation>
    <scope>NUCLEOTIDE SEQUENCE [LARGE SCALE GENOMIC DNA]</scope>
    <source>
        <strain evidence="7 8">KACC 190600</strain>
    </source>
</reference>
<evidence type="ECO:0000256" key="1">
    <source>
        <dbReference type="ARBA" id="ARBA00004141"/>
    </source>
</evidence>
<keyword evidence="4 6" id="KW-1133">Transmembrane helix</keyword>
<gene>
    <name evidence="7" type="ORF">LQ318_16155</name>
</gene>
<evidence type="ECO:0000256" key="2">
    <source>
        <dbReference type="ARBA" id="ARBA00022475"/>
    </source>
</evidence>
<protein>
    <submittedName>
        <fullName evidence="7">Energy-coupling factor transporter transmembrane protein EcfT</fullName>
    </submittedName>
</protein>
<evidence type="ECO:0000313" key="7">
    <source>
        <dbReference type="EMBL" id="MCW9714440.1"/>
    </source>
</evidence>
<evidence type="ECO:0000256" key="6">
    <source>
        <dbReference type="SAM" id="Phobius"/>
    </source>
</evidence>
<evidence type="ECO:0000256" key="5">
    <source>
        <dbReference type="ARBA" id="ARBA00023136"/>
    </source>
</evidence>
<dbReference type="EMBL" id="JAJNDC010000005">
    <property type="protein sequence ID" value="MCW9714440.1"/>
    <property type="molecule type" value="Genomic_DNA"/>
</dbReference>
<dbReference type="RefSeq" id="WP_265791724.1">
    <property type="nucleotide sequence ID" value="NZ_BAABRS010000005.1"/>
</dbReference>
<keyword evidence="5 6" id="KW-0472">Membrane</keyword>
<comment type="caution">
    <text evidence="7">The sequence shown here is derived from an EMBL/GenBank/DDBJ whole genome shotgun (WGS) entry which is preliminary data.</text>
</comment>
<evidence type="ECO:0000313" key="8">
    <source>
        <dbReference type="Proteomes" id="UP001207337"/>
    </source>
</evidence>
<name>A0ABT3Q2U3_9BACT</name>
<evidence type="ECO:0000256" key="3">
    <source>
        <dbReference type="ARBA" id="ARBA00022692"/>
    </source>
</evidence>
<keyword evidence="3 6" id="KW-0812">Transmembrane</keyword>
<feature type="transmembrane region" description="Helical" evidence="6">
    <location>
        <begin position="20"/>
        <end position="49"/>
    </location>
</feature>
<feature type="transmembrane region" description="Helical" evidence="6">
    <location>
        <begin position="61"/>
        <end position="82"/>
    </location>
</feature>
<sequence>MLYSDRHPSWLHGINPSLKLGLMIGGIVAILFIHNINVIIPLVLALILMLFLGSGQPISRVLLFLIPFLFVFVSTGASMIMFGKGETLWWQWGPVIISRESFFRGMHVGFRAFSFGLIGLLFALTTRPVLLFYSMMQQLKLPPRYAYSFMASLRMLPLMLEEFKTLKQAYQVRGILLMKSWSGLMEGIRLYAIPLLAQSIRRAQRIAVAMEARRFNNSKNRTYYYRSGFSYADGLMVVCWISIFTGAWLIGSWWPMFTITDVRF</sequence>
<proteinExistence type="predicted"/>
<keyword evidence="8" id="KW-1185">Reference proteome</keyword>
<accession>A0ABT3Q2U3</accession>
<keyword evidence="2" id="KW-1003">Cell membrane</keyword>
<dbReference type="PANTHER" id="PTHR34857">
    <property type="entry name" value="SLL0384 PROTEIN"/>
    <property type="match status" value="1"/>
</dbReference>
<feature type="transmembrane region" description="Helical" evidence="6">
    <location>
        <begin position="112"/>
        <end position="133"/>
    </location>
</feature>
<evidence type="ECO:0000256" key="4">
    <source>
        <dbReference type="ARBA" id="ARBA00022989"/>
    </source>
</evidence>
<dbReference type="PANTHER" id="PTHR34857:SF2">
    <property type="entry name" value="SLL0384 PROTEIN"/>
    <property type="match status" value="1"/>
</dbReference>
<comment type="subcellular location">
    <subcellularLocation>
        <location evidence="1">Membrane</location>
        <topology evidence="1">Multi-pass membrane protein</topology>
    </subcellularLocation>
</comment>